<dbReference type="GO" id="GO:0015344">
    <property type="term" value="F:siderophore uptake transmembrane transporter activity"/>
    <property type="evidence" value="ECO:0007669"/>
    <property type="project" value="TreeGrafter"/>
</dbReference>
<dbReference type="InterPro" id="IPR036942">
    <property type="entry name" value="Beta-barrel_TonB_sf"/>
</dbReference>
<dbReference type="InterPro" id="IPR039426">
    <property type="entry name" value="TonB-dep_rcpt-like"/>
</dbReference>
<keyword evidence="9" id="KW-0406">Ion transport</keyword>
<feature type="chain" id="PRO_5015589543" evidence="17">
    <location>
        <begin position="37"/>
        <end position="765"/>
    </location>
</feature>
<reference evidence="20 21" key="1">
    <citation type="submission" date="2018-04" db="EMBL/GenBank/DDBJ databases">
        <title>Denitrifier Microvirgula.</title>
        <authorList>
            <person name="Anderson E."/>
            <person name="Jang J."/>
            <person name="Ishii S."/>
        </authorList>
    </citation>
    <scope>NUCLEOTIDE SEQUENCE [LARGE SCALE GENOMIC DNA]</scope>
    <source>
        <strain evidence="20 21">BE2.4</strain>
    </source>
</reference>
<keyword evidence="4 14" id="KW-1134">Transmembrane beta strand</keyword>
<evidence type="ECO:0000256" key="1">
    <source>
        <dbReference type="ARBA" id="ARBA00004571"/>
    </source>
</evidence>
<dbReference type="AlphaFoldDB" id="A0A2S0P8T5"/>
<comment type="similarity">
    <text evidence="2 14 15">Belongs to the TonB-dependent receptor family.</text>
</comment>
<dbReference type="EMBL" id="CP028519">
    <property type="protein sequence ID" value="AVY93752.1"/>
    <property type="molecule type" value="Genomic_DNA"/>
</dbReference>
<evidence type="ECO:0000256" key="3">
    <source>
        <dbReference type="ARBA" id="ARBA00022448"/>
    </source>
</evidence>
<evidence type="ECO:0000259" key="19">
    <source>
        <dbReference type="Pfam" id="PF07715"/>
    </source>
</evidence>
<evidence type="ECO:0000256" key="13">
    <source>
        <dbReference type="ARBA" id="ARBA00023237"/>
    </source>
</evidence>
<evidence type="ECO:0000256" key="7">
    <source>
        <dbReference type="ARBA" id="ARBA00022729"/>
    </source>
</evidence>
<proteinExistence type="inferred from homology"/>
<evidence type="ECO:0000256" key="5">
    <source>
        <dbReference type="ARBA" id="ARBA00022496"/>
    </source>
</evidence>
<accession>A0A2S0P8T5</accession>
<dbReference type="OrthoDB" id="9790771at2"/>
<dbReference type="GO" id="GO:0015891">
    <property type="term" value="P:siderophore transport"/>
    <property type="evidence" value="ECO:0007669"/>
    <property type="project" value="InterPro"/>
</dbReference>
<dbReference type="PROSITE" id="PS52016">
    <property type="entry name" value="TONB_DEPENDENT_REC_3"/>
    <property type="match status" value="1"/>
</dbReference>
<evidence type="ECO:0000256" key="4">
    <source>
        <dbReference type="ARBA" id="ARBA00022452"/>
    </source>
</evidence>
<keyword evidence="8" id="KW-0408">Iron</keyword>
<dbReference type="PANTHER" id="PTHR32552:SF89">
    <property type="entry name" value="CATECHOLATE SIDEROPHORE RECEPTOR FIU"/>
    <property type="match status" value="1"/>
</dbReference>
<sequence length="765" mass="83128">MSYIKSRKHAPCHPPRLNRTVALTALAITLPATALADEPKQLQAVDVSAPAINPDSYTAERAASTKYTAPLVDTPKSVTVITREVLRETNATSLQDALRSTPGITFGMGEGGNPAGDRPFIRGFDSQGNLFIDGLRDPGSQSRDMFNVEQVDVIKGPDSAFSGGGAVGGSINLTTKQARLGDFGEVDVGFGTDKYMRATVDLNRQLGETSALRLNLLGFRSDVPGRDEVDLNHWGVAPSLALGLGTPTRVNLDYYHFQTDDMPDYGIPYNNPISPYLTVTSPTAPTGKPTANPAASQNGDGGPLGVDRNNFYGLVDRDFRKTRVDSGTVRIEHDLNDQFTLRNATRYTRSLNDYVVTNPGDSSANIVNGSPAMPRSSKNRHSSSEVIINATELTGHFLTGAIKHTIATGFEISRTEVDNRGYTVTGTSNANIQNPNPHDPWTGSVVRATAGTKTTTNTQGLYAFDTLTLNPQWLLNLGLRYDRFDTEQRAYTTNGTAPNAASNLSSDSTFWSYQAGIVFKPLENGSIYLNYSTAANPPGIAAGDGADSISATNKDLEPEKTRSIELGTKWNLLDNRLSLSGAIFNITKTNAKVNVDANTMATVGKQEINGFELGIAGVLTPKWQVFGGYTYLDSELKETGDSYWSTRNGTSWSYNNNAANKGNQFPNTPKNSFSLWTTYKFLPQLTVGGGAYYMSRVYGDPANTKWVPSYWRFDAMASYDITRNVSVRLNVTNLFDKTYYDKAYVTHMVSVAPGRQAVLSANVKF</sequence>
<dbReference type="Proteomes" id="UP000244173">
    <property type="component" value="Chromosome"/>
</dbReference>
<dbReference type="InterPro" id="IPR037066">
    <property type="entry name" value="Plug_dom_sf"/>
</dbReference>
<feature type="region of interest" description="Disordered" evidence="16">
    <location>
        <begin position="281"/>
        <end position="306"/>
    </location>
</feature>
<evidence type="ECO:0000256" key="2">
    <source>
        <dbReference type="ARBA" id="ARBA00009810"/>
    </source>
</evidence>
<evidence type="ECO:0000256" key="9">
    <source>
        <dbReference type="ARBA" id="ARBA00023065"/>
    </source>
</evidence>
<dbReference type="Gene3D" id="2.40.170.20">
    <property type="entry name" value="TonB-dependent receptor, beta-barrel domain"/>
    <property type="match status" value="1"/>
</dbReference>
<keyword evidence="3 14" id="KW-0813">Transport</keyword>
<keyword evidence="10 15" id="KW-0798">TonB box</keyword>
<evidence type="ECO:0000256" key="10">
    <source>
        <dbReference type="ARBA" id="ARBA00023077"/>
    </source>
</evidence>
<feature type="signal peptide" evidence="17">
    <location>
        <begin position="1"/>
        <end position="36"/>
    </location>
</feature>
<name>A0A2S0P8T5_9NEIS</name>
<keyword evidence="11 14" id="KW-0472">Membrane</keyword>
<evidence type="ECO:0000256" key="15">
    <source>
        <dbReference type="RuleBase" id="RU003357"/>
    </source>
</evidence>
<gene>
    <name evidence="20" type="ORF">DAI18_06590</name>
</gene>
<keyword evidence="21" id="KW-1185">Reference proteome</keyword>
<evidence type="ECO:0000259" key="18">
    <source>
        <dbReference type="Pfam" id="PF00593"/>
    </source>
</evidence>
<evidence type="ECO:0000256" key="14">
    <source>
        <dbReference type="PROSITE-ProRule" id="PRU01360"/>
    </source>
</evidence>
<dbReference type="Pfam" id="PF07715">
    <property type="entry name" value="Plug"/>
    <property type="match status" value="1"/>
</dbReference>
<feature type="domain" description="TonB-dependent receptor plug" evidence="19">
    <location>
        <begin position="71"/>
        <end position="169"/>
    </location>
</feature>
<evidence type="ECO:0000313" key="20">
    <source>
        <dbReference type="EMBL" id="AVY93752.1"/>
    </source>
</evidence>
<dbReference type="PANTHER" id="PTHR32552">
    <property type="entry name" value="FERRICHROME IRON RECEPTOR-RELATED"/>
    <property type="match status" value="1"/>
</dbReference>
<keyword evidence="13 14" id="KW-0998">Cell outer membrane</keyword>
<evidence type="ECO:0000256" key="11">
    <source>
        <dbReference type="ARBA" id="ARBA00023136"/>
    </source>
</evidence>
<comment type="subcellular location">
    <subcellularLocation>
        <location evidence="1 14">Cell outer membrane</location>
        <topology evidence="1 14">Multi-pass membrane protein</topology>
    </subcellularLocation>
</comment>
<dbReference type="InterPro" id="IPR010105">
    <property type="entry name" value="TonB_sidphr_rcpt"/>
</dbReference>
<keyword evidence="7 17" id="KW-0732">Signal</keyword>
<evidence type="ECO:0000256" key="16">
    <source>
        <dbReference type="SAM" id="MobiDB-lite"/>
    </source>
</evidence>
<dbReference type="Gene3D" id="2.170.130.10">
    <property type="entry name" value="TonB-dependent receptor, plug domain"/>
    <property type="match status" value="1"/>
</dbReference>
<evidence type="ECO:0000256" key="17">
    <source>
        <dbReference type="SAM" id="SignalP"/>
    </source>
</evidence>
<dbReference type="FunFam" id="2.170.130.10:FF:000001">
    <property type="entry name" value="Catecholate siderophore TonB-dependent receptor"/>
    <property type="match status" value="1"/>
</dbReference>
<dbReference type="CDD" id="cd01347">
    <property type="entry name" value="ligand_gated_channel"/>
    <property type="match status" value="1"/>
</dbReference>
<dbReference type="SUPFAM" id="SSF56935">
    <property type="entry name" value="Porins"/>
    <property type="match status" value="1"/>
</dbReference>
<keyword evidence="5" id="KW-0410">Iron transport</keyword>
<evidence type="ECO:0000313" key="21">
    <source>
        <dbReference type="Proteomes" id="UP000244173"/>
    </source>
</evidence>
<organism evidence="20 21">
    <name type="scientific">Microvirgula aerodenitrificans</name>
    <dbReference type="NCBI Taxonomy" id="57480"/>
    <lineage>
        <taxon>Bacteria</taxon>
        <taxon>Pseudomonadati</taxon>
        <taxon>Pseudomonadota</taxon>
        <taxon>Betaproteobacteria</taxon>
        <taxon>Neisseriales</taxon>
        <taxon>Aquaspirillaceae</taxon>
        <taxon>Microvirgula</taxon>
    </lineage>
</organism>
<keyword evidence="6 14" id="KW-0812">Transmembrane</keyword>
<feature type="domain" description="TonB-dependent receptor-like beta-barrel" evidence="18">
    <location>
        <begin position="283"/>
        <end position="734"/>
    </location>
</feature>
<dbReference type="RefSeq" id="WP_107888968.1">
    <property type="nucleotide sequence ID" value="NZ_CP028519.1"/>
</dbReference>
<dbReference type="InterPro" id="IPR000531">
    <property type="entry name" value="Beta-barrel_TonB"/>
</dbReference>
<dbReference type="InterPro" id="IPR012910">
    <property type="entry name" value="Plug_dom"/>
</dbReference>
<keyword evidence="12 20" id="KW-0675">Receptor</keyword>
<dbReference type="GO" id="GO:0038023">
    <property type="term" value="F:signaling receptor activity"/>
    <property type="evidence" value="ECO:0007669"/>
    <property type="project" value="InterPro"/>
</dbReference>
<dbReference type="STRING" id="1122240.GCA_000620105_01366"/>
<dbReference type="Pfam" id="PF00593">
    <property type="entry name" value="TonB_dep_Rec_b-barrel"/>
    <property type="match status" value="1"/>
</dbReference>
<evidence type="ECO:0000256" key="6">
    <source>
        <dbReference type="ARBA" id="ARBA00022692"/>
    </source>
</evidence>
<protein>
    <submittedName>
        <fullName evidence="20">TonB-dependent siderophore receptor</fullName>
    </submittedName>
</protein>
<evidence type="ECO:0000256" key="12">
    <source>
        <dbReference type="ARBA" id="ARBA00023170"/>
    </source>
</evidence>
<dbReference type="GO" id="GO:0009279">
    <property type="term" value="C:cell outer membrane"/>
    <property type="evidence" value="ECO:0007669"/>
    <property type="project" value="UniProtKB-SubCell"/>
</dbReference>
<dbReference type="NCBIfam" id="TIGR01783">
    <property type="entry name" value="TonB-siderophor"/>
    <property type="match status" value="1"/>
</dbReference>
<dbReference type="KEGG" id="maer:DAI18_06590"/>
<evidence type="ECO:0000256" key="8">
    <source>
        <dbReference type="ARBA" id="ARBA00023004"/>
    </source>
</evidence>